<keyword evidence="1" id="KW-1133">Transmembrane helix</keyword>
<keyword evidence="1" id="KW-0472">Membrane</keyword>
<sequence length="33" mass="3599">MTEITKSAILYTMMIITLNTAIAISVIGLDFLP</sequence>
<keyword evidence="3" id="KW-1185">Reference proteome</keyword>
<name>A0A7W8ELR3_9HYPH</name>
<gene>
    <name evidence="2" type="ORF">HNQ68_000212</name>
</gene>
<dbReference type="EMBL" id="JACHIL010000001">
    <property type="protein sequence ID" value="MBB5089700.1"/>
    <property type="molecule type" value="Genomic_DNA"/>
</dbReference>
<evidence type="ECO:0000313" key="2">
    <source>
        <dbReference type="EMBL" id="MBB5089700.1"/>
    </source>
</evidence>
<reference evidence="2 3" key="1">
    <citation type="submission" date="2020-08" db="EMBL/GenBank/DDBJ databases">
        <title>Genomic Encyclopedia of Type Strains, Phase IV (KMG-IV): sequencing the most valuable type-strain genomes for metagenomic binning, comparative biology and taxonomic classification.</title>
        <authorList>
            <person name="Goeker M."/>
        </authorList>
    </citation>
    <scope>NUCLEOTIDE SEQUENCE [LARGE SCALE GENOMIC DNA]</scope>
    <source>
        <strain evidence="2 3">DSM 25620</strain>
    </source>
</reference>
<dbReference type="AlphaFoldDB" id="A0A7W8ELR3"/>
<keyword evidence="1" id="KW-0812">Transmembrane</keyword>
<evidence type="ECO:0000256" key="1">
    <source>
        <dbReference type="SAM" id="Phobius"/>
    </source>
</evidence>
<accession>A0A7W8ELR3</accession>
<proteinExistence type="predicted"/>
<comment type="caution">
    <text evidence="2">The sequence shown here is derived from an EMBL/GenBank/DDBJ whole genome shotgun (WGS) entry which is preliminary data.</text>
</comment>
<protein>
    <submittedName>
        <fullName evidence="2">Uncharacterized protein</fullName>
    </submittedName>
</protein>
<dbReference type="Proteomes" id="UP000531231">
    <property type="component" value="Unassembled WGS sequence"/>
</dbReference>
<feature type="transmembrane region" description="Helical" evidence="1">
    <location>
        <begin position="9"/>
        <end position="29"/>
    </location>
</feature>
<evidence type="ECO:0000313" key="3">
    <source>
        <dbReference type="Proteomes" id="UP000531231"/>
    </source>
</evidence>
<organism evidence="2 3">
    <name type="scientific">Pseudochrobactrum saccharolyticum</name>
    <dbReference type="NCBI Taxonomy" id="354352"/>
    <lineage>
        <taxon>Bacteria</taxon>
        <taxon>Pseudomonadati</taxon>
        <taxon>Pseudomonadota</taxon>
        <taxon>Alphaproteobacteria</taxon>
        <taxon>Hyphomicrobiales</taxon>
        <taxon>Brucellaceae</taxon>
        <taxon>Pseudochrobactrum</taxon>
    </lineage>
</organism>